<protein>
    <submittedName>
        <fullName evidence="2">SidA/IucD/PvdA family monooxygenase</fullName>
    </submittedName>
</protein>
<dbReference type="SUPFAM" id="SSF51905">
    <property type="entry name" value="FAD/NAD(P)-binding domain"/>
    <property type="match status" value="2"/>
</dbReference>
<dbReference type="Pfam" id="PF13738">
    <property type="entry name" value="Pyr_redox_3"/>
    <property type="match status" value="1"/>
</dbReference>
<dbReference type="GO" id="GO:0050660">
    <property type="term" value="F:flavin adenine dinucleotide binding"/>
    <property type="evidence" value="ECO:0007669"/>
    <property type="project" value="TreeGrafter"/>
</dbReference>
<evidence type="ECO:0000313" key="2">
    <source>
        <dbReference type="EMBL" id="MVT66333.1"/>
    </source>
</evidence>
<gene>
    <name evidence="2" type="ORF">GPL21_14630</name>
</gene>
<comment type="caution">
    <text evidence="2">The sequence shown here is derived from an EMBL/GenBank/DDBJ whole genome shotgun (WGS) entry which is preliminary data.</text>
</comment>
<dbReference type="AlphaFoldDB" id="A0A844SGJ3"/>
<sequence>MPSNGYRLCGKGTPPRNFSKAADGEKRSMLDKTDDISVAADNWLVQFEDALASPDDVLLKPLFHPDSYWRDVLALSWNIQTVNRAFAIIEELPAHARHSAPHDFRIDAERAAPRRVTRAGTHAIEAIFKFETAVGRGHGIVRLIPDAADDDRLKAWTLLTALEELKGFEEQQGHTRPRGQAYSRDFRGPNWLDLRKASAEYADRDPDVLVVGGGQAGLAIAARLQQLKIDALIVDREARVGDNWRKRYHALTLHNQVQVNHLPYMPFPPNWPTYIPKDKLANWFEAYVDAMELNFWTGTEFVGGSYDDASRRWSVELRRADGTTRKMKPRHVVMATGVSGIPNLPDIPGLENFSGTVMHSNRYEDGENWTGKRALVIGTGNSGHDIAQDLHSSGAEVTLVQRSSTLITNIEPSAQLAYAAYNEGTLEDNDLIATSMPLALAKRSHVLMTEQSKQLDKPLLDGLARKGFKLDFGDGGTGWQFKYLTRGGGYYFNVGCSDLVASGAVALQQFADIDTFMGEGARLKNGETVEADLIVLATGYRPQEELVKKLFGEAVAARVGPIWGFGDGQELRNMYTRTPQPGLWFIAGSLAQCRINSRYLALQIKAIEEGLLPRDVGPRADLS</sequence>
<dbReference type="InterPro" id="IPR050982">
    <property type="entry name" value="Auxin_biosynth/cation_transpt"/>
</dbReference>
<name>A0A844SGJ3_9BRAD</name>
<keyword evidence="3" id="KW-1185">Reference proteome</keyword>
<dbReference type="PANTHER" id="PTHR43539">
    <property type="entry name" value="FLAVIN-BINDING MONOOXYGENASE-LIKE PROTEIN (AFU_ORTHOLOGUE AFUA_4G09220)"/>
    <property type="match status" value="1"/>
</dbReference>
<evidence type="ECO:0000256" key="1">
    <source>
        <dbReference type="ARBA" id="ARBA00023002"/>
    </source>
</evidence>
<dbReference type="Proteomes" id="UP000436468">
    <property type="component" value="Unassembled WGS sequence"/>
</dbReference>
<accession>A0A844SGJ3</accession>
<proteinExistence type="predicted"/>
<keyword evidence="1" id="KW-0560">Oxidoreductase</keyword>
<dbReference type="InterPro" id="IPR036188">
    <property type="entry name" value="FAD/NAD-bd_sf"/>
</dbReference>
<dbReference type="EMBL" id="WQNF01000008">
    <property type="protein sequence ID" value="MVT66333.1"/>
    <property type="molecule type" value="Genomic_DNA"/>
</dbReference>
<reference evidence="2 3" key="1">
    <citation type="submission" date="2019-12" db="EMBL/GenBank/DDBJ databases">
        <title>Draft genome sequences Bradyrhizobium cajani AMBPC1010, Bradyrhizobium pachyrhizi AMBPC1040 and Bradyrhizobium yuanmingense ALSPC3051, three plant growth promoting strains isolated from nodules of Cajanus cajan L. in Dominican Republic.</title>
        <authorList>
            <person name="Flores-Felix J.D."/>
            <person name="Araujo J."/>
            <person name="Diaz-Alcantara C."/>
            <person name="Gonzalez-Andres F."/>
            <person name="Velazquez E."/>
        </authorList>
    </citation>
    <scope>NUCLEOTIDE SEQUENCE [LARGE SCALE GENOMIC DNA]</scope>
    <source>
        <strain evidence="2 3">1040</strain>
    </source>
</reference>
<organism evidence="2 3">
    <name type="scientific">Bradyrhizobium pachyrhizi</name>
    <dbReference type="NCBI Taxonomy" id="280333"/>
    <lineage>
        <taxon>Bacteria</taxon>
        <taxon>Pseudomonadati</taxon>
        <taxon>Pseudomonadota</taxon>
        <taxon>Alphaproteobacteria</taxon>
        <taxon>Hyphomicrobiales</taxon>
        <taxon>Nitrobacteraceae</taxon>
        <taxon>Bradyrhizobium</taxon>
    </lineage>
</organism>
<evidence type="ECO:0000313" key="3">
    <source>
        <dbReference type="Proteomes" id="UP000436468"/>
    </source>
</evidence>
<dbReference type="Gene3D" id="3.50.50.60">
    <property type="entry name" value="FAD/NAD(P)-binding domain"/>
    <property type="match status" value="1"/>
</dbReference>
<dbReference type="PANTHER" id="PTHR43539:SF68">
    <property type="entry name" value="FLAVIN-BINDING MONOOXYGENASE-LIKE PROTEIN (AFU_ORTHOLOGUE AFUA_4G09220)"/>
    <property type="match status" value="1"/>
</dbReference>
<dbReference type="GO" id="GO:0004497">
    <property type="term" value="F:monooxygenase activity"/>
    <property type="evidence" value="ECO:0007669"/>
    <property type="project" value="UniProtKB-KW"/>
</dbReference>
<keyword evidence="2" id="KW-0503">Monooxygenase</keyword>
<dbReference type="PRINTS" id="PR00411">
    <property type="entry name" value="PNDRDTASEI"/>
</dbReference>